<proteinExistence type="predicted"/>
<comment type="caution">
    <text evidence="2">The sequence shown here is derived from an EMBL/GenBank/DDBJ whole genome shotgun (WGS) entry which is preliminary data.</text>
</comment>
<keyword evidence="3" id="KW-1185">Reference proteome</keyword>
<organism evidence="2 3">
    <name type="scientific">Roseivivax marinus</name>
    <dbReference type="NCBI Taxonomy" id="1379903"/>
    <lineage>
        <taxon>Bacteria</taxon>
        <taxon>Pseudomonadati</taxon>
        <taxon>Pseudomonadota</taxon>
        <taxon>Alphaproteobacteria</taxon>
        <taxon>Rhodobacterales</taxon>
        <taxon>Roseobacteraceae</taxon>
        <taxon>Roseivivax</taxon>
    </lineage>
</organism>
<keyword evidence="1" id="KW-0732">Signal</keyword>
<dbReference type="PANTHER" id="PTHR30006">
    <property type="entry name" value="THIAMINE-BINDING PERIPLASMIC PROTEIN-RELATED"/>
    <property type="match status" value="1"/>
</dbReference>
<evidence type="ECO:0000313" key="2">
    <source>
        <dbReference type="EMBL" id="ETW13258.1"/>
    </source>
</evidence>
<reference evidence="2 3" key="1">
    <citation type="journal article" date="2014" name="Antonie Van Leeuwenhoek">
        <title>Roseivivax atlanticus sp. nov., isolated from surface seawater of the Atlantic Ocean.</title>
        <authorList>
            <person name="Li G."/>
            <person name="Lai Q."/>
            <person name="Liu X."/>
            <person name="Sun F."/>
            <person name="Shao Z."/>
        </authorList>
    </citation>
    <scope>NUCLEOTIDE SEQUENCE [LARGE SCALE GENOMIC DNA]</scope>
    <source>
        <strain evidence="2 3">22II-s10s</strain>
    </source>
</reference>
<accession>W4HLF4</accession>
<dbReference type="STRING" id="1379903.ATO8_08601"/>
<name>W4HLF4_9RHOB</name>
<dbReference type="PANTHER" id="PTHR30006:SF25">
    <property type="entry name" value="PHOSPHOGLYCERATE TRANSPORT REGULATORY PROTEIN PGTC"/>
    <property type="match status" value="1"/>
</dbReference>
<dbReference type="AlphaFoldDB" id="W4HLF4"/>
<dbReference type="Pfam" id="PF13531">
    <property type="entry name" value="SBP_bac_11"/>
    <property type="match status" value="1"/>
</dbReference>
<dbReference type="EMBL" id="AQQW01000004">
    <property type="protein sequence ID" value="ETW13258.1"/>
    <property type="molecule type" value="Genomic_DNA"/>
</dbReference>
<dbReference type="eggNOG" id="COG1840">
    <property type="taxonomic scope" value="Bacteria"/>
</dbReference>
<dbReference type="PATRIC" id="fig|1317118.6.peg.1785"/>
<dbReference type="GO" id="GO:0030288">
    <property type="term" value="C:outer membrane-bounded periplasmic space"/>
    <property type="evidence" value="ECO:0007669"/>
    <property type="project" value="TreeGrafter"/>
</dbReference>
<protein>
    <submittedName>
        <fullName evidence="2">Family 1 extracellular solute-binding protein</fullName>
    </submittedName>
</protein>
<dbReference type="Proteomes" id="UP000019063">
    <property type="component" value="Unassembled WGS sequence"/>
</dbReference>
<gene>
    <name evidence="2" type="ORF">ATO8_08601</name>
</gene>
<sequence length="343" mass="36407">MLALIASIVAAPAVAQTEAEVRIGPADAPALIVRGTTDADIFLPVLRAFLATEPDLAIRYEQWGSNDLFARATEACAGGAEAADLLVSSAVDSVVRLANDGCAQAHVSEETATLPAGQLWRDEVFGITQEPAVMVVNRAAVPDAPVTRFDLIDMLRPGGARESLRVATYDIEESGLGYLFAFMDSLQATTFGSLIEAFDRSGAVATCCSAELIDGVIEGRWDLAYNVLGSYAEARAAESDEIAIVAPEDYTLMLSRAAFIPAGAARPEAAGRLVDFMLSGQGRAVLRANHLIPRIDGLGVEDDVSIRPIPLTPVLLLTTDAAKRRLFIELWRNTFPGDHAAGP</sequence>
<dbReference type="Gene3D" id="3.40.190.10">
    <property type="entry name" value="Periplasmic binding protein-like II"/>
    <property type="match status" value="2"/>
</dbReference>
<evidence type="ECO:0000256" key="1">
    <source>
        <dbReference type="ARBA" id="ARBA00022729"/>
    </source>
</evidence>
<dbReference type="SUPFAM" id="SSF53850">
    <property type="entry name" value="Periplasmic binding protein-like II"/>
    <property type="match status" value="1"/>
</dbReference>
<evidence type="ECO:0000313" key="3">
    <source>
        <dbReference type="Proteomes" id="UP000019063"/>
    </source>
</evidence>
<dbReference type="RefSeq" id="WP_043843716.1">
    <property type="nucleotide sequence ID" value="NZ_AQQW01000004.1"/>
</dbReference>